<dbReference type="PANTHER" id="PTHR46925">
    <property type="entry name" value="G-PROTEIN COUPLED RECEPTOR TKR-1-RELATED"/>
    <property type="match status" value="1"/>
</dbReference>
<comment type="similarity">
    <text evidence="2">Belongs to the G-protein coupled receptor 1 family.</text>
</comment>
<feature type="transmembrane region" description="Helical" evidence="10">
    <location>
        <begin position="159"/>
        <end position="181"/>
    </location>
</feature>
<dbReference type="Gene3D" id="1.20.1070.10">
    <property type="entry name" value="Rhodopsin 7-helix transmembrane proteins"/>
    <property type="match status" value="1"/>
</dbReference>
<feature type="transmembrane region" description="Helical" evidence="10">
    <location>
        <begin position="86"/>
        <end position="111"/>
    </location>
</feature>
<keyword evidence="13" id="KW-1185">Reference proteome</keyword>
<evidence type="ECO:0000256" key="3">
    <source>
        <dbReference type="ARBA" id="ARBA00022475"/>
    </source>
</evidence>
<dbReference type="GO" id="GO:0005886">
    <property type="term" value="C:plasma membrane"/>
    <property type="evidence" value="ECO:0007669"/>
    <property type="project" value="UniProtKB-SubCell"/>
</dbReference>
<evidence type="ECO:0000256" key="1">
    <source>
        <dbReference type="ARBA" id="ARBA00004651"/>
    </source>
</evidence>
<comment type="caution">
    <text evidence="12">The sequence shown here is derived from an EMBL/GenBank/DDBJ whole genome shotgun (WGS) entry which is preliminary data.</text>
</comment>
<comment type="subcellular location">
    <subcellularLocation>
        <location evidence="1">Cell membrane</location>
        <topology evidence="1">Multi-pass membrane protein</topology>
    </subcellularLocation>
</comment>
<keyword evidence="7 10" id="KW-0472">Membrane</keyword>
<keyword evidence="3" id="KW-1003">Cell membrane</keyword>
<evidence type="ECO:0000256" key="8">
    <source>
        <dbReference type="ARBA" id="ARBA00023170"/>
    </source>
</evidence>
<gene>
    <name evidence="12" type="primary">TkR86C</name>
    <name evidence="12" type="ORF">CDAR_461361</name>
</gene>
<evidence type="ECO:0000256" key="4">
    <source>
        <dbReference type="ARBA" id="ARBA00022692"/>
    </source>
</evidence>
<evidence type="ECO:0000313" key="13">
    <source>
        <dbReference type="Proteomes" id="UP001054837"/>
    </source>
</evidence>
<dbReference type="AlphaFoldDB" id="A0AAV4NDP8"/>
<dbReference type="PRINTS" id="PR00237">
    <property type="entry name" value="GPCRRHODOPSN"/>
</dbReference>
<dbReference type="EMBL" id="BPLQ01001552">
    <property type="protein sequence ID" value="GIX82892.1"/>
    <property type="molecule type" value="Genomic_DNA"/>
</dbReference>
<organism evidence="12 13">
    <name type="scientific">Caerostris darwini</name>
    <dbReference type="NCBI Taxonomy" id="1538125"/>
    <lineage>
        <taxon>Eukaryota</taxon>
        <taxon>Metazoa</taxon>
        <taxon>Ecdysozoa</taxon>
        <taxon>Arthropoda</taxon>
        <taxon>Chelicerata</taxon>
        <taxon>Arachnida</taxon>
        <taxon>Araneae</taxon>
        <taxon>Araneomorphae</taxon>
        <taxon>Entelegynae</taxon>
        <taxon>Araneoidea</taxon>
        <taxon>Araneidae</taxon>
        <taxon>Caerostris</taxon>
    </lineage>
</organism>
<dbReference type="InterPro" id="IPR000276">
    <property type="entry name" value="GPCR_Rhodpsn"/>
</dbReference>
<dbReference type="GO" id="GO:0004995">
    <property type="term" value="F:tachykinin receptor activity"/>
    <property type="evidence" value="ECO:0007669"/>
    <property type="project" value="InterPro"/>
</dbReference>
<sequence>MGNNQQKEIDLLEIYMDSQEPIINSNTSECEEVFKMMFNNSAVETVKFKIDLSAFNYSEVYSKCFNSTIPSNIYSQPYLLPWYQQLLWTLFFAIMIMVAIVGNLIVVWIIVAHRRMRTVTNLFLLNLAIADFLLASCNATFNFVFMLNSHWPFGETFCVISNFIASLTVSTSVFTILAMSLDRLSNLRY</sequence>
<name>A0AAV4NDP8_9ARAC</name>
<proteinExistence type="inferred from homology"/>
<dbReference type="InterPro" id="IPR001681">
    <property type="entry name" value="Neurokn_rcpt"/>
</dbReference>
<keyword evidence="4 10" id="KW-0812">Transmembrane</keyword>
<dbReference type="PROSITE" id="PS50262">
    <property type="entry name" value="G_PROTEIN_RECEP_F1_2"/>
    <property type="match status" value="1"/>
</dbReference>
<keyword evidence="9" id="KW-0807">Transducer</keyword>
<keyword evidence="6" id="KW-0297">G-protein coupled receptor</keyword>
<reference evidence="12 13" key="1">
    <citation type="submission" date="2021-06" db="EMBL/GenBank/DDBJ databases">
        <title>Caerostris darwini draft genome.</title>
        <authorList>
            <person name="Kono N."/>
            <person name="Arakawa K."/>
        </authorList>
    </citation>
    <scope>NUCLEOTIDE SEQUENCE [LARGE SCALE GENOMIC DNA]</scope>
</reference>
<evidence type="ECO:0000256" key="10">
    <source>
        <dbReference type="SAM" id="Phobius"/>
    </source>
</evidence>
<protein>
    <submittedName>
        <fullName evidence="12">Tachykinin-like peptides receptor 86C</fullName>
    </submittedName>
</protein>
<accession>A0AAV4NDP8</accession>
<evidence type="ECO:0000256" key="2">
    <source>
        <dbReference type="ARBA" id="ARBA00010663"/>
    </source>
</evidence>
<keyword evidence="8 12" id="KW-0675">Receptor</keyword>
<feature type="transmembrane region" description="Helical" evidence="10">
    <location>
        <begin position="123"/>
        <end position="147"/>
    </location>
</feature>
<evidence type="ECO:0000259" key="11">
    <source>
        <dbReference type="PROSITE" id="PS50262"/>
    </source>
</evidence>
<feature type="domain" description="G-protein coupled receptors family 1 profile" evidence="11">
    <location>
        <begin position="102"/>
        <end position="189"/>
    </location>
</feature>
<evidence type="ECO:0000313" key="12">
    <source>
        <dbReference type="EMBL" id="GIX82892.1"/>
    </source>
</evidence>
<dbReference type="Proteomes" id="UP001054837">
    <property type="component" value="Unassembled WGS sequence"/>
</dbReference>
<evidence type="ECO:0000256" key="7">
    <source>
        <dbReference type="ARBA" id="ARBA00023136"/>
    </source>
</evidence>
<dbReference type="InterPro" id="IPR017452">
    <property type="entry name" value="GPCR_Rhodpsn_7TM"/>
</dbReference>
<dbReference type="SUPFAM" id="SSF81321">
    <property type="entry name" value="Family A G protein-coupled receptor-like"/>
    <property type="match status" value="1"/>
</dbReference>
<keyword evidence="5 10" id="KW-1133">Transmembrane helix</keyword>
<dbReference type="PANTHER" id="PTHR46925:SF2">
    <property type="entry name" value="G-PROTEIN COUPLED RECEPTOR TKR-1-RELATED"/>
    <property type="match status" value="1"/>
</dbReference>
<evidence type="ECO:0000256" key="5">
    <source>
        <dbReference type="ARBA" id="ARBA00022989"/>
    </source>
</evidence>
<dbReference type="Pfam" id="PF00001">
    <property type="entry name" value="7tm_1"/>
    <property type="match status" value="1"/>
</dbReference>
<evidence type="ECO:0000256" key="9">
    <source>
        <dbReference type="ARBA" id="ARBA00023224"/>
    </source>
</evidence>
<evidence type="ECO:0000256" key="6">
    <source>
        <dbReference type="ARBA" id="ARBA00023040"/>
    </source>
</evidence>